<dbReference type="Proteomes" id="UP000000663">
    <property type="component" value="Chromosome"/>
</dbReference>
<organism evidence="1 2">
    <name type="scientific">Methanocella arvoryzae (strain DSM 22066 / NBRC 105507 / MRE50)</name>
    <dbReference type="NCBI Taxonomy" id="351160"/>
    <lineage>
        <taxon>Archaea</taxon>
        <taxon>Methanobacteriati</taxon>
        <taxon>Methanobacteriota</taxon>
        <taxon>Stenosarchaea group</taxon>
        <taxon>Methanomicrobia</taxon>
        <taxon>Methanocellales</taxon>
        <taxon>Methanocellaceae</taxon>
        <taxon>Methanocella</taxon>
    </lineage>
</organism>
<sequence>MKYNKVFVLAFAAIILAVVASGSAFAASPYDGTFETTYSGSYPSVNGYSSGSRDVTSGSDLLTWFNTMHNNVGRSVTVYNDAFATNRFGQYADVLYNTENTFGMSQNSVTSNTFQTLVDDWSNSYTIQATHSYRDGSYSYTSPVNSQMTFY</sequence>
<name>Q0W620_METAR</name>
<proteinExistence type="predicted"/>
<gene>
    <name evidence="1" type="ORF">RCIA40</name>
</gene>
<protein>
    <submittedName>
        <fullName evidence="1">Uncharacterized protein</fullName>
    </submittedName>
</protein>
<dbReference type="AlphaFoldDB" id="Q0W620"/>
<dbReference type="STRING" id="351160.RCIA40"/>
<dbReference type="eggNOG" id="arCOG12586">
    <property type="taxonomic scope" value="Archaea"/>
</dbReference>
<dbReference type="KEGG" id="rci:RCIA40"/>
<keyword evidence="2" id="KW-1185">Reference proteome</keyword>
<dbReference type="OrthoDB" id="151390at2157"/>
<dbReference type="RefSeq" id="WP_012036340.1">
    <property type="nucleotide sequence ID" value="NC_009464.1"/>
</dbReference>
<reference evidence="1 2" key="1">
    <citation type="journal article" date="2006" name="Science">
        <title>Genome of rice cluster I archaea -- the key methane producers in the rice rhizosphere.</title>
        <authorList>
            <person name="Erkel C."/>
            <person name="Kube M."/>
            <person name="Reinhardt R."/>
            <person name="Liesack W."/>
        </authorList>
    </citation>
    <scope>NUCLEOTIDE SEQUENCE [LARGE SCALE GENOMIC DNA]</scope>
    <source>
        <strain evidence="2">DSM 22066 / NBRC 105507 / MRE50</strain>
    </source>
</reference>
<evidence type="ECO:0000313" key="2">
    <source>
        <dbReference type="Proteomes" id="UP000000663"/>
    </source>
</evidence>
<dbReference type="GeneID" id="41395431"/>
<evidence type="ECO:0000313" key="1">
    <source>
        <dbReference type="EMBL" id="CAJ36173.1"/>
    </source>
</evidence>
<dbReference type="EMBL" id="AM114193">
    <property type="protein sequence ID" value="CAJ36173.1"/>
    <property type="molecule type" value="Genomic_DNA"/>
</dbReference>
<accession>Q0W620</accession>